<evidence type="ECO:0000313" key="2">
    <source>
        <dbReference type="Proteomes" id="UP000218209"/>
    </source>
</evidence>
<reference evidence="1 2" key="1">
    <citation type="submission" date="2017-03" db="EMBL/GenBank/DDBJ databases">
        <title>WGS assembly of Porphyra umbilicalis.</title>
        <authorList>
            <person name="Brawley S.H."/>
            <person name="Blouin N.A."/>
            <person name="Ficko-Blean E."/>
            <person name="Wheeler G.L."/>
            <person name="Lohr M."/>
            <person name="Goodson H.V."/>
            <person name="Jenkins J.W."/>
            <person name="Blaby-Haas C.E."/>
            <person name="Helliwell K.E."/>
            <person name="Chan C."/>
            <person name="Marriage T."/>
            <person name="Bhattacharya D."/>
            <person name="Klein A.S."/>
            <person name="Badis Y."/>
            <person name="Brodie J."/>
            <person name="Cao Y."/>
            <person name="Collen J."/>
            <person name="Dittami S.M."/>
            <person name="Gachon C.M."/>
            <person name="Green B.R."/>
            <person name="Karpowicz S."/>
            <person name="Kim J.W."/>
            <person name="Kudahl U."/>
            <person name="Lin S."/>
            <person name="Michel G."/>
            <person name="Mittag M."/>
            <person name="Olson B.J."/>
            <person name="Pangilinan J."/>
            <person name="Peng Y."/>
            <person name="Qiu H."/>
            <person name="Shu S."/>
            <person name="Singer J.T."/>
            <person name="Smith A.G."/>
            <person name="Sprecher B.N."/>
            <person name="Wagner V."/>
            <person name="Wang W."/>
            <person name="Wang Z.-Y."/>
            <person name="Yan J."/>
            <person name="Yarish C."/>
            <person name="Zoeuner-Riek S."/>
            <person name="Zhuang Y."/>
            <person name="Zou Y."/>
            <person name="Lindquist E.A."/>
            <person name="Grimwood J."/>
            <person name="Barry K."/>
            <person name="Rokhsar D.S."/>
            <person name="Schmutz J."/>
            <person name="Stiller J.W."/>
            <person name="Grossman A.R."/>
            <person name="Prochnik S.E."/>
        </authorList>
    </citation>
    <scope>NUCLEOTIDE SEQUENCE [LARGE SCALE GENOMIC DNA]</scope>
    <source>
        <strain evidence="1">4086291</strain>
    </source>
</reference>
<dbReference type="AlphaFoldDB" id="A0A1X6NRK0"/>
<sequence length="261" mass="28361">MNRTVRAPGLVPLASMPVKLTHGGGGRRPQRLRLRSWRPAGTGSAVAHREWTWMAARSIGVSAASNVIRLLGRSSPRRRTREFCRTPPSTVAAGAPTEVHGGRRRGYGVRFRVFSWPMHRSVPVGLVRRRVIVRGVGRQPPILYAARCVRCRMWNSSAPRYREHSGCGFAQLRPRAPGIHAPQRRDGSARAGGALVGGVWARMEAPVCCRCCSVVTPSRHAIAALGVTEDGLFLTTTIATCGRGRVEGCCLDLSPCRCGRG</sequence>
<protein>
    <submittedName>
        <fullName evidence="1">Uncharacterized protein</fullName>
    </submittedName>
</protein>
<dbReference type="EMBL" id="KV919156">
    <property type="protein sequence ID" value="OSX71218.1"/>
    <property type="molecule type" value="Genomic_DNA"/>
</dbReference>
<keyword evidence="2" id="KW-1185">Reference proteome</keyword>
<accession>A0A1X6NRK0</accession>
<organism evidence="1 2">
    <name type="scientific">Porphyra umbilicalis</name>
    <name type="common">Purple laver</name>
    <name type="synonym">Red alga</name>
    <dbReference type="NCBI Taxonomy" id="2786"/>
    <lineage>
        <taxon>Eukaryota</taxon>
        <taxon>Rhodophyta</taxon>
        <taxon>Bangiophyceae</taxon>
        <taxon>Bangiales</taxon>
        <taxon>Bangiaceae</taxon>
        <taxon>Porphyra</taxon>
    </lineage>
</organism>
<name>A0A1X6NRK0_PORUM</name>
<dbReference type="Proteomes" id="UP000218209">
    <property type="component" value="Unassembled WGS sequence"/>
</dbReference>
<proteinExistence type="predicted"/>
<gene>
    <name evidence="1" type="ORF">BU14_0575s0005</name>
</gene>
<evidence type="ECO:0000313" key="1">
    <source>
        <dbReference type="EMBL" id="OSX71218.1"/>
    </source>
</evidence>